<evidence type="ECO:0000256" key="1">
    <source>
        <dbReference type="ARBA" id="ARBA00038087"/>
    </source>
</evidence>
<dbReference type="InterPro" id="IPR058530">
    <property type="entry name" value="Baseplate_J-like_C"/>
</dbReference>
<feature type="domain" description="Baseplate J-like C-terminal" evidence="4">
    <location>
        <begin position="268"/>
        <end position="350"/>
    </location>
</feature>
<comment type="similarity">
    <text evidence="1">Belongs to the Mu gp47/PBSX XkdT family.</text>
</comment>
<dbReference type="PANTHER" id="PTHR37829">
    <property type="entry name" value="PHAGE-LIKE ELEMENT PBSX PROTEIN XKDT"/>
    <property type="match status" value="1"/>
</dbReference>
<dbReference type="EMBL" id="QRTP01000001">
    <property type="protein sequence ID" value="RGQ87000.1"/>
    <property type="molecule type" value="Genomic_DNA"/>
</dbReference>
<name>A0A412CI32_9FIRM</name>
<dbReference type="RefSeq" id="WP_118035310.1">
    <property type="nucleotide sequence ID" value="NZ_QRTP01000001.1"/>
</dbReference>
<reference evidence="5 6" key="1">
    <citation type="submission" date="2018-08" db="EMBL/GenBank/DDBJ databases">
        <title>A genome reference for cultivated species of the human gut microbiota.</title>
        <authorList>
            <person name="Zou Y."/>
            <person name="Xue W."/>
            <person name="Luo G."/>
        </authorList>
    </citation>
    <scope>NUCLEOTIDE SEQUENCE [LARGE SCALE GENOMIC DNA]</scope>
    <source>
        <strain evidence="5 6">AF27-12</strain>
    </source>
</reference>
<evidence type="ECO:0000259" key="3">
    <source>
        <dbReference type="Pfam" id="PF26078"/>
    </source>
</evidence>
<dbReference type="AlphaFoldDB" id="A0A412CI32"/>
<evidence type="ECO:0000313" key="6">
    <source>
        <dbReference type="Proteomes" id="UP000286147"/>
    </source>
</evidence>
<dbReference type="PANTHER" id="PTHR37829:SF3">
    <property type="entry name" value="PROTEIN JAYE-RELATED"/>
    <property type="match status" value="1"/>
</dbReference>
<comment type="caution">
    <text evidence="5">The sequence shown here is derived from an EMBL/GenBank/DDBJ whole genome shotgun (WGS) entry which is preliminary data.</text>
</comment>
<feature type="domain" description="Baseplate J-like central" evidence="3">
    <location>
        <begin position="191"/>
        <end position="262"/>
    </location>
</feature>
<dbReference type="Proteomes" id="UP000286147">
    <property type="component" value="Unassembled WGS sequence"/>
</dbReference>
<proteinExistence type="inferred from homology"/>
<gene>
    <name evidence="5" type="ORF">DWY77_00085</name>
</gene>
<protein>
    <submittedName>
        <fullName evidence="5">Uncharacterized protein</fullName>
    </submittedName>
</protein>
<dbReference type="Pfam" id="PF26078">
    <property type="entry name" value="Baseplate_J_M"/>
    <property type="match status" value="1"/>
</dbReference>
<dbReference type="InterPro" id="IPR006949">
    <property type="entry name" value="Barrel_Baseplate_J-like"/>
</dbReference>
<accession>A0A412CI32</accession>
<evidence type="ECO:0000259" key="4">
    <source>
        <dbReference type="Pfam" id="PF26079"/>
    </source>
</evidence>
<organism evidence="5 6">
    <name type="scientific">Megamonas rupellensis</name>
    <dbReference type="NCBI Taxonomy" id="491921"/>
    <lineage>
        <taxon>Bacteria</taxon>
        <taxon>Bacillati</taxon>
        <taxon>Bacillota</taxon>
        <taxon>Negativicutes</taxon>
        <taxon>Selenomonadales</taxon>
        <taxon>Selenomonadaceae</taxon>
        <taxon>Megamonas</taxon>
    </lineage>
</organism>
<dbReference type="InterPro" id="IPR052399">
    <property type="entry name" value="Phage_Baseplate_Assmbl_Protein"/>
</dbReference>
<evidence type="ECO:0000259" key="2">
    <source>
        <dbReference type="Pfam" id="PF04865"/>
    </source>
</evidence>
<sequence>MFEMETRKNILDRLKQYYTETAGDKVNIIEGGFVWDTLSANAKEFEKAYAEMALIIEASFPQTSWGDWLTKKAEEHGIIRQEATNSSVILTITGQAGVAVSEGVLFSTNDGKNFITVETKKIESTGTVDIKAQSQDVGTSCNVDAETITKIPMSIYGVSAVTNKNSAYDGFDEETDEELLERLLFKVQKPATSGNPYHYVQWATEVTGVGGVKIIRLWNGPGTVKVIITDANNGIASEDLIEKVKNHIEEQRPIGATVTVVSLEPVKINIELKVTSGTASIEGIKNAVNDYFKKNIFNATYVSYAVIGGIILNNSATTGVLDYTDLKINSNTENIPLTDEQMPTVNEVKIIE</sequence>
<dbReference type="Pfam" id="PF26079">
    <property type="entry name" value="Baseplate_J_C"/>
    <property type="match status" value="1"/>
</dbReference>
<evidence type="ECO:0000313" key="5">
    <source>
        <dbReference type="EMBL" id="RGQ87000.1"/>
    </source>
</evidence>
<dbReference type="Pfam" id="PF04865">
    <property type="entry name" value="Baseplate_J"/>
    <property type="match status" value="1"/>
</dbReference>
<feature type="domain" description="Baseplate protein J-like barrel" evidence="2">
    <location>
        <begin position="90"/>
        <end position="168"/>
    </location>
</feature>
<dbReference type="InterPro" id="IPR058531">
    <property type="entry name" value="Baseplate_J_M"/>
</dbReference>